<dbReference type="PANTHER" id="PTHR33169">
    <property type="entry name" value="PADR-FAMILY TRANSCRIPTIONAL REGULATOR"/>
    <property type="match status" value="1"/>
</dbReference>
<protein>
    <submittedName>
        <fullName evidence="3">PadR family transcriptional regulator</fullName>
    </submittedName>
</protein>
<keyword evidence="4" id="KW-1185">Reference proteome</keyword>
<evidence type="ECO:0000259" key="2">
    <source>
        <dbReference type="Pfam" id="PF03551"/>
    </source>
</evidence>
<accession>A0A9X3S6J1</accession>
<dbReference type="PANTHER" id="PTHR33169:SF14">
    <property type="entry name" value="TRANSCRIPTIONAL REGULATOR RV3488"/>
    <property type="match status" value="1"/>
</dbReference>
<comment type="caution">
    <text evidence="3">The sequence shown here is derived from an EMBL/GenBank/DDBJ whole genome shotgun (WGS) entry which is preliminary data.</text>
</comment>
<evidence type="ECO:0000256" key="1">
    <source>
        <dbReference type="SAM" id="MobiDB-lite"/>
    </source>
</evidence>
<dbReference type="InterPro" id="IPR052509">
    <property type="entry name" value="Metal_resp_DNA-bind_regulator"/>
</dbReference>
<feature type="domain" description="Transcription regulator PadR N-terminal" evidence="2">
    <location>
        <begin position="17"/>
        <end position="88"/>
    </location>
</feature>
<dbReference type="EMBL" id="JAPDDP010000008">
    <property type="protein sequence ID" value="MDA0180004.1"/>
    <property type="molecule type" value="Genomic_DNA"/>
</dbReference>
<feature type="compositionally biased region" description="Low complexity" evidence="1">
    <location>
        <begin position="115"/>
        <end position="129"/>
    </location>
</feature>
<organism evidence="3 4">
    <name type="scientific">Solirubrobacter phytolaccae</name>
    <dbReference type="NCBI Taxonomy" id="1404360"/>
    <lineage>
        <taxon>Bacteria</taxon>
        <taxon>Bacillati</taxon>
        <taxon>Actinomycetota</taxon>
        <taxon>Thermoleophilia</taxon>
        <taxon>Solirubrobacterales</taxon>
        <taxon>Solirubrobacteraceae</taxon>
        <taxon>Solirubrobacter</taxon>
    </lineage>
</organism>
<proteinExistence type="predicted"/>
<dbReference type="InterPro" id="IPR005149">
    <property type="entry name" value="Tscrpt_reg_PadR_N"/>
</dbReference>
<feature type="region of interest" description="Disordered" evidence="1">
    <location>
        <begin position="109"/>
        <end position="139"/>
    </location>
</feature>
<dbReference type="SUPFAM" id="SSF46785">
    <property type="entry name" value="Winged helix' DNA-binding domain"/>
    <property type="match status" value="1"/>
</dbReference>
<gene>
    <name evidence="3" type="ORF">OJ997_06835</name>
</gene>
<dbReference type="InterPro" id="IPR036390">
    <property type="entry name" value="WH_DNA-bd_sf"/>
</dbReference>
<dbReference type="Proteomes" id="UP001147653">
    <property type="component" value="Unassembled WGS sequence"/>
</dbReference>
<name>A0A9X3S6J1_9ACTN</name>
<dbReference type="RefSeq" id="WP_270024314.1">
    <property type="nucleotide sequence ID" value="NZ_JAPDDP010000008.1"/>
</dbReference>
<feature type="compositionally biased region" description="Pro residues" evidence="1">
    <location>
        <begin position="130"/>
        <end position="139"/>
    </location>
</feature>
<dbReference type="InterPro" id="IPR011991">
    <property type="entry name" value="ArsR-like_HTH"/>
</dbReference>
<evidence type="ECO:0000313" key="4">
    <source>
        <dbReference type="Proteomes" id="UP001147653"/>
    </source>
</evidence>
<reference evidence="3" key="1">
    <citation type="submission" date="2022-10" db="EMBL/GenBank/DDBJ databases">
        <title>The WGS of Solirubrobacter phytolaccae KCTC 29190.</title>
        <authorList>
            <person name="Jiang Z."/>
        </authorList>
    </citation>
    <scope>NUCLEOTIDE SEQUENCE</scope>
    <source>
        <strain evidence="3">KCTC 29190</strain>
    </source>
</reference>
<dbReference type="Gene3D" id="1.10.10.10">
    <property type="entry name" value="Winged helix-like DNA-binding domain superfamily/Winged helix DNA-binding domain"/>
    <property type="match status" value="1"/>
</dbReference>
<dbReference type="InterPro" id="IPR036388">
    <property type="entry name" value="WH-like_DNA-bd_sf"/>
</dbReference>
<evidence type="ECO:0000313" key="3">
    <source>
        <dbReference type="EMBL" id="MDA0180004.1"/>
    </source>
</evidence>
<dbReference type="AlphaFoldDB" id="A0A9X3S6J1"/>
<sequence length="139" mass="15196">MAPAISQLRRGVLEYCVLALLRDGERYAYELVTTLGEADGMVTSEGTLYPLLSRLRKEGLVETTWRESTSGPPRRYYTLTAEGEATLDAFVVEWRRFSRSVDGLLAMGNPHDAHPAPARRGLLGAARPGGRPPAARPAT</sequence>
<dbReference type="Pfam" id="PF03551">
    <property type="entry name" value="PadR"/>
    <property type="match status" value="1"/>
</dbReference>
<dbReference type="CDD" id="cd00090">
    <property type="entry name" value="HTH_ARSR"/>
    <property type="match status" value="1"/>
</dbReference>